<evidence type="ECO:0000256" key="3">
    <source>
        <dbReference type="ARBA" id="ARBA00022679"/>
    </source>
</evidence>
<reference evidence="8 9" key="1">
    <citation type="submission" date="2014-02" db="EMBL/GenBank/DDBJ databases">
        <title>Genome sequence of Mycoplasma capricolum subsp. capricolum strain 14232.</title>
        <authorList>
            <person name="Sirand-Pugnet P."/>
            <person name="Breton M."/>
            <person name="Dordet-Frisoni E."/>
            <person name="Baranowski E."/>
            <person name="Barre A."/>
            <person name="Couture C."/>
            <person name="Dupuy V."/>
            <person name="Gaurivaud P."/>
            <person name="Jacob D."/>
            <person name="Lemaitre C."/>
            <person name="Manso-Silvan L."/>
            <person name="Nikolski M."/>
            <person name="Nouvel L.-X."/>
            <person name="Poumarat F."/>
            <person name="Tardy F."/>
            <person name="Thebault P."/>
            <person name="Theil S."/>
            <person name="Citti C."/>
            <person name="Thiaucourt F."/>
            <person name="Blanchard A."/>
        </authorList>
    </citation>
    <scope>NUCLEOTIDE SEQUENCE [LARGE SCALE GENOMIC DNA]</scope>
    <source>
        <strain evidence="8 9">14232</strain>
    </source>
</reference>
<dbReference type="GO" id="GO:0000428">
    <property type="term" value="C:DNA-directed RNA polymerase complex"/>
    <property type="evidence" value="ECO:0007669"/>
    <property type="project" value="UniProtKB-KW"/>
</dbReference>
<dbReference type="Gene3D" id="1.10.10.1250">
    <property type="entry name" value="RNA polymerase, subunit delta, N-terminal domain"/>
    <property type="match status" value="1"/>
</dbReference>
<keyword evidence="2 8" id="KW-0240">DNA-directed RNA polymerase</keyword>
<dbReference type="RefSeq" id="WP_036431306.1">
    <property type="nucleotide sequence ID" value="NZ_JFDO01000004.1"/>
</dbReference>
<evidence type="ECO:0000256" key="1">
    <source>
        <dbReference type="ARBA" id="ARBA00009828"/>
    </source>
</evidence>
<evidence type="ECO:0000256" key="5">
    <source>
        <dbReference type="ARBA" id="ARBA00023163"/>
    </source>
</evidence>
<evidence type="ECO:0000313" key="9">
    <source>
        <dbReference type="Proteomes" id="UP000028533"/>
    </source>
</evidence>
<evidence type="ECO:0000256" key="6">
    <source>
        <dbReference type="ARBA" id="ARBA00031937"/>
    </source>
</evidence>
<gene>
    <name evidence="8" type="primary">rpoE</name>
    <name evidence="8" type="ORF">MCAPa_2000</name>
</gene>
<dbReference type="Proteomes" id="UP000028533">
    <property type="component" value="Unassembled WGS sequence"/>
</dbReference>
<name>A0A084ERM8_MYCCA</name>
<dbReference type="PROSITE" id="PS51913">
    <property type="entry name" value="HTH_HARE"/>
    <property type="match status" value="1"/>
</dbReference>
<dbReference type="GO" id="GO:0006351">
    <property type="term" value="P:DNA-templated transcription"/>
    <property type="evidence" value="ECO:0007669"/>
    <property type="project" value="InterPro"/>
</dbReference>
<dbReference type="InterPro" id="IPR029757">
    <property type="entry name" value="RpoE"/>
</dbReference>
<comment type="caution">
    <text evidence="8">The sequence shown here is derived from an EMBL/GenBank/DDBJ whole genome shotgun (WGS) entry which is preliminary data.</text>
</comment>
<dbReference type="AlphaFoldDB" id="A0A084ERM8"/>
<dbReference type="InterPro" id="IPR007759">
    <property type="entry name" value="Asxl_HARE-HTH"/>
</dbReference>
<dbReference type="NCBIfam" id="TIGR04567">
    <property type="entry name" value="RNAP_delt_lowGC"/>
    <property type="match status" value="1"/>
</dbReference>
<comment type="similarity">
    <text evidence="1">Belongs to the RpoE family.</text>
</comment>
<keyword evidence="3" id="KW-0808">Transferase</keyword>
<keyword evidence="5" id="KW-0804">Transcription</keyword>
<sequence>MSKVRNLDLVYSYLQNTKTPSSLTEIWKSISKDIISQKKDEISVIADLYGDMVLDNRFALTTDNLWALSSNSSVENVKKQYDDFINASDHKHRYDDLDDELAIDDDMMLDEDYDNDDFTQDIDDFDEDFDDIDNSYIDDNDEYNQ</sequence>
<evidence type="ECO:0000259" key="7">
    <source>
        <dbReference type="PROSITE" id="PS51913"/>
    </source>
</evidence>
<protein>
    <recommendedName>
        <fullName evidence="6">RNAP delta factor</fullName>
    </recommendedName>
</protein>
<evidence type="ECO:0000313" key="8">
    <source>
        <dbReference type="EMBL" id="KEZ20620.1"/>
    </source>
</evidence>
<organism evidence="8 9">
    <name type="scientific">Mycoplasma capricolum subsp. capricolum 14232</name>
    <dbReference type="NCBI Taxonomy" id="1188238"/>
    <lineage>
        <taxon>Bacteria</taxon>
        <taxon>Bacillati</taxon>
        <taxon>Mycoplasmatota</taxon>
        <taxon>Mollicutes</taxon>
        <taxon>Mycoplasmataceae</taxon>
        <taxon>Mycoplasma</taxon>
    </lineage>
</organism>
<dbReference type="GO" id="GO:0016779">
    <property type="term" value="F:nucleotidyltransferase activity"/>
    <property type="evidence" value="ECO:0007669"/>
    <property type="project" value="UniProtKB-KW"/>
</dbReference>
<keyword evidence="4" id="KW-0548">Nucleotidyltransferase</keyword>
<dbReference type="InterPro" id="IPR038087">
    <property type="entry name" value="RNAP_delta_N_dom_sf"/>
</dbReference>
<accession>A0A084ERM8</accession>
<feature type="domain" description="HTH HARE-type" evidence="7">
    <location>
        <begin position="4"/>
        <end position="71"/>
    </location>
</feature>
<dbReference type="EMBL" id="JFDO01000004">
    <property type="protein sequence ID" value="KEZ20620.1"/>
    <property type="molecule type" value="Genomic_DNA"/>
</dbReference>
<evidence type="ECO:0000256" key="2">
    <source>
        <dbReference type="ARBA" id="ARBA00022478"/>
    </source>
</evidence>
<dbReference type="GO" id="GO:0006355">
    <property type="term" value="P:regulation of DNA-templated transcription"/>
    <property type="evidence" value="ECO:0007669"/>
    <property type="project" value="InterPro"/>
</dbReference>
<evidence type="ECO:0000256" key="4">
    <source>
        <dbReference type="ARBA" id="ARBA00022695"/>
    </source>
</evidence>
<proteinExistence type="inferred from homology"/>